<evidence type="ECO:0000256" key="1">
    <source>
        <dbReference type="ARBA" id="ARBA00010875"/>
    </source>
</evidence>
<dbReference type="InterPro" id="IPR023091">
    <property type="entry name" value="MetalPrtase_cat_dom_sf_prd"/>
</dbReference>
<dbReference type="KEGG" id="ddt:AAY81_05855"/>
<dbReference type="GO" id="GO:0004521">
    <property type="term" value="F:RNA endonuclease activity"/>
    <property type="evidence" value="ECO:0007669"/>
    <property type="project" value="UniProtKB-UniRule"/>
</dbReference>
<proteinExistence type="inferred from homology"/>
<evidence type="ECO:0000256" key="7">
    <source>
        <dbReference type="ARBA" id="ARBA00022801"/>
    </source>
</evidence>
<keyword evidence="6 9" id="KW-0255">Endonuclease</keyword>
<reference evidence="11" key="1">
    <citation type="submission" date="2016-10" db="EMBL/GenBank/DDBJ databases">
        <authorList>
            <person name="Varghese N."/>
        </authorList>
    </citation>
    <scope>NUCLEOTIDE SEQUENCE [LARGE SCALE GENOMIC DNA]</scope>
    <source>
        <strain evidence="11">DSM 21843</strain>
    </source>
</reference>
<keyword evidence="7 9" id="KW-0378">Hydrolase</keyword>
<evidence type="ECO:0000256" key="3">
    <source>
        <dbReference type="ARBA" id="ARBA00022552"/>
    </source>
</evidence>
<dbReference type="RefSeq" id="WP_066662557.1">
    <property type="nucleotide sequence ID" value="NZ_CP011402.1"/>
</dbReference>
<evidence type="ECO:0000256" key="9">
    <source>
        <dbReference type="HAMAP-Rule" id="MF_00009"/>
    </source>
</evidence>
<dbReference type="AlphaFoldDB" id="A0A172RYF5"/>
<dbReference type="SUPFAM" id="SSF55486">
    <property type="entry name" value="Metalloproteases ('zincins'), catalytic domain"/>
    <property type="match status" value="1"/>
</dbReference>
<organism evidence="10 11">
    <name type="scientific">Denitrobacterium detoxificans</name>
    <dbReference type="NCBI Taxonomy" id="79604"/>
    <lineage>
        <taxon>Bacteria</taxon>
        <taxon>Bacillati</taxon>
        <taxon>Actinomycetota</taxon>
        <taxon>Coriobacteriia</taxon>
        <taxon>Eggerthellales</taxon>
        <taxon>Eggerthellaceae</taxon>
        <taxon>Denitrobacterium</taxon>
    </lineage>
</organism>
<sequence>MEITVNYDYGKEDVESLPIAQLAEFVVSHEGKPANTEMSISFVDDEEMTRLNEGYRGKQGPTDVLSFECDNLDDEFDADAPEDAPYELGDIVIAVDVCKRQTQEYGTTFQEELELLITHGCLHLCGYDHIVDEEAEVMEARERELLAAWRGQS</sequence>
<comment type="function">
    <text evidence="9">Single strand-specific metallo-endoribonuclease involved in late-stage 70S ribosome quality control and in maturation of the 3' terminus of the 16S rRNA.</text>
</comment>
<name>A0A172RYF5_9ACTN</name>
<keyword evidence="8 9" id="KW-0862">Zinc</keyword>
<dbReference type="OrthoDB" id="9807740at2"/>
<dbReference type="PANTHER" id="PTHR46986">
    <property type="entry name" value="ENDORIBONUCLEASE YBEY, CHLOROPLASTIC"/>
    <property type="match status" value="1"/>
</dbReference>
<gene>
    <name evidence="9" type="primary">ybeY</name>
    <name evidence="10" type="ORF">SAMN02910314_01487</name>
</gene>
<evidence type="ECO:0000313" key="10">
    <source>
        <dbReference type="EMBL" id="SEO88083.1"/>
    </source>
</evidence>
<dbReference type="STRING" id="79604.AAY81_05855"/>
<feature type="binding site" evidence="9">
    <location>
        <position position="123"/>
    </location>
    <ligand>
        <name>Zn(2+)</name>
        <dbReference type="ChEBI" id="CHEBI:29105"/>
        <note>catalytic</note>
    </ligand>
</feature>
<dbReference type="EC" id="3.1.-.-" evidence="9"/>
<dbReference type="GO" id="GO:0006364">
    <property type="term" value="P:rRNA processing"/>
    <property type="evidence" value="ECO:0007669"/>
    <property type="project" value="UniProtKB-UniRule"/>
</dbReference>
<comment type="subcellular location">
    <subcellularLocation>
        <location evidence="9">Cytoplasm</location>
    </subcellularLocation>
</comment>
<dbReference type="HAMAP" id="MF_00009">
    <property type="entry name" value="Endoribonucl_YbeY"/>
    <property type="match status" value="1"/>
</dbReference>
<dbReference type="Proteomes" id="UP000182975">
    <property type="component" value="Unassembled WGS sequence"/>
</dbReference>
<accession>A0A172RYF5</accession>
<dbReference type="Pfam" id="PF02130">
    <property type="entry name" value="YbeY"/>
    <property type="match status" value="1"/>
</dbReference>
<evidence type="ECO:0000313" key="11">
    <source>
        <dbReference type="Proteomes" id="UP000182975"/>
    </source>
</evidence>
<evidence type="ECO:0000256" key="6">
    <source>
        <dbReference type="ARBA" id="ARBA00022759"/>
    </source>
</evidence>
<dbReference type="GO" id="GO:0008270">
    <property type="term" value="F:zinc ion binding"/>
    <property type="evidence" value="ECO:0007669"/>
    <property type="project" value="UniProtKB-UniRule"/>
</dbReference>
<keyword evidence="5 9" id="KW-0479">Metal-binding</keyword>
<dbReference type="PATRIC" id="fig|79604.3.peg.1182"/>
<protein>
    <recommendedName>
        <fullName evidence="9">Endoribonuclease YbeY</fullName>
        <ecNumber evidence="9">3.1.-.-</ecNumber>
    </recommendedName>
</protein>
<dbReference type="EMBL" id="FOEC01000009">
    <property type="protein sequence ID" value="SEO88083.1"/>
    <property type="molecule type" value="Genomic_DNA"/>
</dbReference>
<comment type="similarity">
    <text evidence="1 9">Belongs to the endoribonuclease YbeY family.</text>
</comment>
<keyword evidence="11" id="KW-1185">Reference proteome</keyword>
<evidence type="ECO:0000256" key="8">
    <source>
        <dbReference type="ARBA" id="ARBA00022833"/>
    </source>
</evidence>
<keyword evidence="2 9" id="KW-0690">Ribosome biogenesis</keyword>
<dbReference type="GO" id="GO:0004222">
    <property type="term" value="F:metalloendopeptidase activity"/>
    <property type="evidence" value="ECO:0007669"/>
    <property type="project" value="InterPro"/>
</dbReference>
<evidence type="ECO:0000256" key="2">
    <source>
        <dbReference type="ARBA" id="ARBA00022517"/>
    </source>
</evidence>
<keyword evidence="3 9" id="KW-0698">rRNA processing</keyword>
<dbReference type="NCBIfam" id="TIGR00043">
    <property type="entry name" value="rRNA maturation RNase YbeY"/>
    <property type="match status" value="1"/>
</dbReference>
<dbReference type="GO" id="GO:0005737">
    <property type="term" value="C:cytoplasm"/>
    <property type="evidence" value="ECO:0007669"/>
    <property type="project" value="UniProtKB-SubCell"/>
</dbReference>
<evidence type="ECO:0000256" key="4">
    <source>
        <dbReference type="ARBA" id="ARBA00022722"/>
    </source>
</evidence>
<comment type="cofactor">
    <cofactor evidence="9">
        <name>Zn(2+)</name>
        <dbReference type="ChEBI" id="CHEBI:29105"/>
    </cofactor>
    <text evidence="9">Binds 1 zinc ion.</text>
</comment>
<evidence type="ECO:0000256" key="5">
    <source>
        <dbReference type="ARBA" id="ARBA00022723"/>
    </source>
</evidence>
<dbReference type="InterPro" id="IPR002036">
    <property type="entry name" value="YbeY"/>
</dbReference>
<feature type="binding site" evidence="9">
    <location>
        <position position="119"/>
    </location>
    <ligand>
        <name>Zn(2+)</name>
        <dbReference type="ChEBI" id="CHEBI:29105"/>
        <note>catalytic</note>
    </ligand>
</feature>
<dbReference type="Gene3D" id="3.40.390.30">
    <property type="entry name" value="Metalloproteases ('zincins'), catalytic domain"/>
    <property type="match status" value="1"/>
</dbReference>
<dbReference type="PANTHER" id="PTHR46986:SF1">
    <property type="entry name" value="ENDORIBONUCLEASE YBEY, CHLOROPLASTIC"/>
    <property type="match status" value="1"/>
</dbReference>
<keyword evidence="9" id="KW-0963">Cytoplasm</keyword>
<feature type="binding site" evidence="9">
    <location>
        <position position="129"/>
    </location>
    <ligand>
        <name>Zn(2+)</name>
        <dbReference type="ChEBI" id="CHEBI:29105"/>
        <note>catalytic</note>
    </ligand>
</feature>
<keyword evidence="4 9" id="KW-0540">Nuclease</keyword>